<feature type="non-terminal residue" evidence="2">
    <location>
        <position position="1"/>
    </location>
</feature>
<organism evidence="2 3">
    <name type="scientific">Cirrhinus mrigala</name>
    <name type="common">Mrigala</name>
    <dbReference type="NCBI Taxonomy" id="683832"/>
    <lineage>
        <taxon>Eukaryota</taxon>
        <taxon>Metazoa</taxon>
        <taxon>Chordata</taxon>
        <taxon>Craniata</taxon>
        <taxon>Vertebrata</taxon>
        <taxon>Euteleostomi</taxon>
        <taxon>Actinopterygii</taxon>
        <taxon>Neopterygii</taxon>
        <taxon>Teleostei</taxon>
        <taxon>Ostariophysi</taxon>
        <taxon>Cypriniformes</taxon>
        <taxon>Cyprinidae</taxon>
        <taxon>Labeoninae</taxon>
        <taxon>Labeonini</taxon>
        <taxon>Cirrhinus</taxon>
    </lineage>
</organism>
<feature type="compositionally biased region" description="Low complexity" evidence="1">
    <location>
        <begin position="86"/>
        <end position="95"/>
    </location>
</feature>
<accession>A0ABD0REN3</accession>
<feature type="compositionally biased region" description="Pro residues" evidence="1">
    <location>
        <begin position="43"/>
        <end position="68"/>
    </location>
</feature>
<feature type="compositionally biased region" description="Pro residues" evidence="1">
    <location>
        <begin position="75"/>
        <end position="85"/>
    </location>
</feature>
<evidence type="ECO:0000256" key="1">
    <source>
        <dbReference type="SAM" id="MobiDB-lite"/>
    </source>
</evidence>
<protein>
    <submittedName>
        <fullName evidence="2">Uncharacterized protein</fullName>
    </submittedName>
</protein>
<keyword evidence="3" id="KW-1185">Reference proteome</keyword>
<feature type="region of interest" description="Disordered" evidence="1">
    <location>
        <begin position="1"/>
        <end position="128"/>
    </location>
</feature>
<dbReference type="Proteomes" id="UP001529510">
    <property type="component" value="Unassembled WGS sequence"/>
</dbReference>
<comment type="caution">
    <text evidence="2">The sequence shown here is derived from an EMBL/GenBank/DDBJ whole genome shotgun (WGS) entry which is preliminary data.</text>
</comment>
<feature type="non-terminal residue" evidence="2">
    <location>
        <position position="174"/>
    </location>
</feature>
<dbReference type="EMBL" id="JAMKFB020000003">
    <property type="protein sequence ID" value="KAL0196988.1"/>
    <property type="molecule type" value="Genomic_DNA"/>
</dbReference>
<proteinExistence type="predicted"/>
<sequence>SDDVSPNRPDSSHVYSSHVEERPPPPYPSSSLSSHPGPHHFYPKPPPCARPVAPGPESQPPASPPPPLRWAGFGPPLPQPQPPPSSSSSSSSSSLDINSNPKPSCLHFPKHGPVCDAPHAAPPDANASPLYIKTPLVLTRHDVSLGNPPSLPSSAPPPWAACPCARERGPPRLT</sequence>
<reference evidence="2 3" key="1">
    <citation type="submission" date="2024-05" db="EMBL/GenBank/DDBJ databases">
        <title>Genome sequencing and assembly of Indian major carp, Cirrhinus mrigala (Hamilton, 1822).</title>
        <authorList>
            <person name="Mohindra V."/>
            <person name="Chowdhury L.M."/>
            <person name="Lal K."/>
            <person name="Jena J.K."/>
        </authorList>
    </citation>
    <scope>NUCLEOTIDE SEQUENCE [LARGE SCALE GENOMIC DNA]</scope>
    <source>
        <strain evidence="2">CM1030</strain>
        <tissue evidence="2">Blood</tissue>
    </source>
</reference>
<name>A0ABD0REN3_CIRMR</name>
<gene>
    <name evidence="2" type="ORF">M9458_005528</name>
</gene>
<feature type="compositionally biased region" description="Low complexity" evidence="1">
    <location>
        <begin position="114"/>
        <end position="128"/>
    </location>
</feature>
<evidence type="ECO:0000313" key="3">
    <source>
        <dbReference type="Proteomes" id="UP001529510"/>
    </source>
</evidence>
<dbReference type="AlphaFoldDB" id="A0ABD0REN3"/>
<evidence type="ECO:0000313" key="2">
    <source>
        <dbReference type="EMBL" id="KAL0196988.1"/>
    </source>
</evidence>